<dbReference type="InterPro" id="IPR004358">
    <property type="entry name" value="Sig_transdc_His_kin-like_C"/>
</dbReference>
<comment type="catalytic activity">
    <reaction evidence="1">
        <text>ATP + protein L-histidine = ADP + protein N-phospho-L-histidine.</text>
        <dbReference type="EC" id="2.7.13.3"/>
    </reaction>
</comment>
<dbReference type="FunFam" id="3.30.565.10:FF:000006">
    <property type="entry name" value="Sensor histidine kinase WalK"/>
    <property type="match status" value="1"/>
</dbReference>
<dbReference type="GO" id="GO:0004721">
    <property type="term" value="F:phosphoprotein phosphatase activity"/>
    <property type="evidence" value="ECO:0007669"/>
    <property type="project" value="TreeGrafter"/>
</dbReference>
<evidence type="ECO:0000256" key="3">
    <source>
        <dbReference type="ARBA" id="ARBA00022553"/>
    </source>
</evidence>
<dbReference type="AlphaFoldDB" id="A0A6J6G880"/>
<evidence type="ECO:0000256" key="2">
    <source>
        <dbReference type="ARBA" id="ARBA00012438"/>
    </source>
</evidence>
<keyword evidence="7" id="KW-0812">Transmembrane</keyword>
<evidence type="ECO:0000313" key="9">
    <source>
        <dbReference type="EMBL" id="CAB4595305.1"/>
    </source>
</evidence>
<dbReference type="PANTHER" id="PTHR45453">
    <property type="entry name" value="PHOSPHATE REGULON SENSOR PROTEIN PHOR"/>
    <property type="match status" value="1"/>
</dbReference>
<dbReference type="CDD" id="cd00075">
    <property type="entry name" value="HATPase"/>
    <property type="match status" value="1"/>
</dbReference>
<dbReference type="PANTHER" id="PTHR45453:SF1">
    <property type="entry name" value="PHOSPHATE REGULON SENSOR PROTEIN PHOR"/>
    <property type="match status" value="1"/>
</dbReference>
<dbReference type="InterPro" id="IPR036890">
    <property type="entry name" value="HATPase_C_sf"/>
</dbReference>
<dbReference type="EMBL" id="CAEZUD010000052">
    <property type="protein sequence ID" value="CAB4595305.1"/>
    <property type="molecule type" value="Genomic_DNA"/>
</dbReference>
<accession>A0A6J6G880</accession>
<keyword evidence="5" id="KW-0418">Kinase</keyword>
<keyword evidence="3" id="KW-0597">Phosphoprotein</keyword>
<name>A0A6J6G880_9ZZZZ</name>
<dbReference type="Gene3D" id="3.30.565.10">
    <property type="entry name" value="Histidine kinase-like ATPase, C-terminal domain"/>
    <property type="match status" value="1"/>
</dbReference>
<feature type="domain" description="Histidine kinase" evidence="8">
    <location>
        <begin position="262"/>
        <end position="487"/>
    </location>
</feature>
<evidence type="ECO:0000256" key="4">
    <source>
        <dbReference type="ARBA" id="ARBA00022679"/>
    </source>
</evidence>
<evidence type="ECO:0000256" key="1">
    <source>
        <dbReference type="ARBA" id="ARBA00000085"/>
    </source>
</evidence>
<organism evidence="9">
    <name type="scientific">freshwater metagenome</name>
    <dbReference type="NCBI Taxonomy" id="449393"/>
    <lineage>
        <taxon>unclassified sequences</taxon>
        <taxon>metagenomes</taxon>
        <taxon>ecological metagenomes</taxon>
    </lineage>
</organism>
<dbReference type="InterPro" id="IPR050351">
    <property type="entry name" value="BphY/WalK/GraS-like"/>
</dbReference>
<dbReference type="GO" id="GO:0016036">
    <property type="term" value="P:cellular response to phosphate starvation"/>
    <property type="evidence" value="ECO:0007669"/>
    <property type="project" value="TreeGrafter"/>
</dbReference>
<dbReference type="InterPro" id="IPR003661">
    <property type="entry name" value="HisK_dim/P_dom"/>
</dbReference>
<keyword evidence="6" id="KW-0902">Two-component regulatory system</keyword>
<keyword evidence="7" id="KW-0472">Membrane</keyword>
<gene>
    <name evidence="9" type="ORF">UFOPK1778_00932</name>
</gene>
<dbReference type="EC" id="2.7.13.3" evidence="2"/>
<dbReference type="InterPro" id="IPR005467">
    <property type="entry name" value="His_kinase_dom"/>
</dbReference>
<feature type="transmembrane region" description="Helical" evidence="7">
    <location>
        <begin position="193"/>
        <end position="212"/>
    </location>
</feature>
<dbReference type="PROSITE" id="PS50109">
    <property type="entry name" value="HIS_KIN"/>
    <property type="match status" value="1"/>
</dbReference>
<keyword evidence="7" id="KW-1133">Transmembrane helix</keyword>
<evidence type="ECO:0000256" key="7">
    <source>
        <dbReference type="SAM" id="Phobius"/>
    </source>
</evidence>
<dbReference type="InterPro" id="IPR036097">
    <property type="entry name" value="HisK_dim/P_sf"/>
</dbReference>
<dbReference type="Pfam" id="PF00512">
    <property type="entry name" value="HisKA"/>
    <property type="match status" value="1"/>
</dbReference>
<dbReference type="SUPFAM" id="SSF47384">
    <property type="entry name" value="Homodimeric domain of signal transducing histidine kinase"/>
    <property type="match status" value="1"/>
</dbReference>
<sequence length="580" mass="64306">MNNFSGASRDFVEETRFRLTRGQEILGALLVISVLIFGISTVTSSRNSISQARLLSDAEAPSASIIFTQRETLVYTARYSQWLAGQVDRRTVQIARALLAQRLSVIDAAGNAIGERLSSHFLESIKLSDSFLASTSPGIINAADQKRLRVISQPAIEAILLNSRQLTEAYQHAVDRQIRSQVVARERVARINLALLIWIGLLFVALLVWAGSTTRRQYKRGRDAIHEEKRVLNALHEELLGTQKNLADMQTLSEVKNEFISTINHELRTHLTSIIGSVGLIRKRVEKESPILEISHLVDTLDRNALALMDLVESMLSISRLDSENYSLKLSKVDLALNVESILFILESQIAAKKISVNFHTEPDQFIIEGNNSQISQIFMNLLTNAIKFSPDSSEITIDFRDEKLADKAAEVVVRVIDQGMGIPAEDIPQLFTRFFRARNAVSDQVQGTGLGLAIVQKILEAHGGTIHVQSELGAGTTMEMRFPQALSQVDEMVAARRSQVLDRSIATMNSASVPDVAAAAHETGGAIGFYTYESEGEKILEISRVVAKLPESAIDEIENYRREILMILEKAKHDLGEVQ</sequence>
<feature type="transmembrane region" description="Helical" evidence="7">
    <location>
        <begin position="25"/>
        <end position="43"/>
    </location>
</feature>
<dbReference type="Gene3D" id="1.10.287.130">
    <property type="match status" value="1"/>
</dbReference>
<dbReference type="GO" id="GO:0005886">
    <property type="term" value="C:plasma membrane"/>
    <property type="evidence" value="ECO:0007669"/>
    <property type="project" value="TreeGrafter"/>
</dbReference>
<evidence type="ECO:0000259" key="8">
    <source>
        <dbReference type="PROSITE" id="PS50109"/>
    </source>
</evidence>
<protein>
    <recommendedName>
        <fullName evidence="2">histidine kinase</fullName>
        <ecNumber evidence="2">2.7.13.3</ecNumber>
    </recommendedName>
</protein>
<evidence type="ECO:0000256" key="6">
    <source>
        <dbReference type="ARBA" id="ARBA00023012"/>
    </source>
</evidence>
<dbReference type="SUPFAM" id="SSF55874">
    <property type="entry name" value="ATPase domain of HSP90 chaperone/DNA topoisomerase II/histidine kinase"/>
    <property type="match status" value="1"/>
</dbReference>
<dbReference type="PRINTS" id="PR00344">
    <property type="entry name" value="BCTRLSENSOR"/>
</dbReference>
<reference evidence="9" key="1">
    <citation type="submission" date="2020-05" db="EMBL/GenBank/DDBJ databases">
        <authorList>
            <person name="Chiriac C."/>
            <person name="Salcher M."/>
            <person name="Ghai R."/>
            <person name="Kavagutti S V."/>
        </authorList>
    </citation>
    <scope>NUCLEOTIDE SEQUENCE</scope>
</reference>
<dbReference type="SMART" id="SM00388">
    <property type="entry name" value="HisKA"/>
    <property type="match status" value="1"/>
</dbReference>
<dbReference type="GO" id="GO:0000155">
    <property type="term" value="F:phosphorelay sensor kinase activity"/>
    <property type="evidence" value="ECO:0007669"/>
    <property type="project" value="InterPro"/>
</dbReference>
<keyword evidence="4" id="KW-0808">Transferase</keyword>
<dbReference type="CDD" id="cd00082">
    <property type="entry name" value="HisKA"/>
    <property type="match status" value="1"/>
</dbReference>
<evidence type="ECO:0000256" key="5">
    <source>
        <dbReference type="ARBA" id="ARBA00022777"/>
    </source>
</evidence>
<dbReference type="Pfam" id="PF02518">
    <property type="entry name" value="HATPase_c"/>
    <property type="match status" value="1"/>
</dbReference>
<dbReference type="SMART" id="SM00387">
    <property type="entry name" value="HATPase_c"/>
    <property type="match status" value="1"/>
</dbReference>
<dbReference type="InterPro" id="IPR003594">
    <property type="entry name" value="HATPase_dom"/>
</dbReference>
<proteinExistence type="predicted"/>